<dbReference type="KEGG" id="zju:107411223"/>
<keyword evidence="1" id="KW-0472">Membrane</keyword>
<dbReference type="PANTHER" id="PTHR32175">
    <property type="entry name" value="PROTEIN, PUTATIVE, EXPRESSED-RELATED"/>
    <property type="match status" value="1"/>
</dbReference>
<organism evidence="2 3">
    <name type="scientific">Ziziphus jujuba</name>
    <name type="common">Chinese jujube</name>
    <name type="synonym">Ziziphus sativa</name>
    <dbReference type="NCBI Taxonomy" id="326968"/>
    <lineage>
        <taxon>Eukaryota</taxon>
        <taxon>Viridiplantae</taxon>
        <taxon>Streptophyta</taxon>
        <taxon>Embryophyta</taxon>
        <taxon>Tracheophyta</taxon>
        <taxon>Spermatophyta</taxon>
        <taxon>Magnoliopsida</taxon>
        <taxon>eudicotyledons</taxon>
        <taxon>Gunneridae</taxon>
        <taxon>Pentapetalae</taxon>
        <taxon>rosids</taxon>
        <taxon>fabids</taxon>
        <taxon>Rosales</taxon>
        <taxon>Rhamnaceae</taxon>
        <taxon>Paliureae</taxon>
        <taxon>Ziziphus</taxon>
    </lineage>
</organism>
<keyword evidence="1" id="KW-0812">Transmembrane</keyword>
<feature type="transmembrane region" description="Helical" evidence="1">
    <location>
        <begin position="23"/>
        <end position="45"/>
    </location>
</feature>
<reference evidence="3" key="1">
    <citation type="submission" date="2025-08" db="UniProtKB">
        <authorList>
            <consortium name="RefSeq"/>
        </authorList>
    </citation>
    <scope>IDENTIFICATION</scope>
    <source>
        <tissue evidence="3">Seedling</tissue>
    </source>
</reference>
<keyword evidence="2" id="KW-1185">Reference proteome</keyword>
<proteinExistence type="predicted"/>
<evidence type="ECO:0000313" key="3">
    <source>
        <dbReference type="RefSeq" id="XP_015874254.3"/>
    </source>
</evidence>
<name>A0A6P3ZHJ3_ZIZJJ</name>
<dbReference type="FunCoup" id="A0A6P3ZHJ3">
    <property type="interactions" value="1364"/>
</dbReference>
<dbReference type="AlphaFoldDB" id="A0A6P3ZHJ3"/>
<dbReference type="GeneID" id="107411223"/>
<dbReference type="Proteomes" id="UP001652623">
    <property type="component" value="Chromosome 9"/>
</dbReference>
<evidence type="ECO:0000313" key="2">
    <source>
        <dbReference type="Proteomes" id="UP001652623"/>
    </source>
</evidence>
<dbReference type="InterPro" id="IPR027417">
    <property type="entry name" value="P-loop_NTPase"/>
</dbReference>
<dbReference type="InterPro" id="IPR052796">
    <property type="entry name" value="Nod_factor_sulfotransferase"/>
</dbReference>
<keyword evidence="1" id="KW-1133">Transmembrane helix</keyword>
<dbReference type="Gene3D" id="3.40.50.300">
    <property type="entry name" value="P-loop containing nucleotide triphosphate hydrolases"/>
    <property type="match status" value="1"/>
</dbReference>
<dbReference type="RefSeq" id="XP_015874254.3">
    <property type="nucleotide sequence ID" value="XM_016018768.4"/>
</dbReference>
<accession>A0A6P3ZHJ3</accession>
<dbReference type="PANTHER" id="PTHR32175:SF0">
    <property type="entry name" value="SULFOTRANSFERASE"/>
    <property type="match status" value="1"/>
</dbReference>
<evidence type="ECO:0000256" key="1">
    <source>
        <dbReference type="SAM" id="Phobius"/>
    </source>
</evidence>
<dbReference type="SUPFAM" id="SSF52540">
    <property type="entry name" value="P-loop containing nucleoside triphosphate hydrolases"/>
    <property type="match status" value="1"/>
</dbReference>
<dbReference type="InParanoid" id="A0A6P3ZHJ3"/>
<gene>
    <name evidence="3" type="primary">LOC107411223</name>
</gene>
<sequence>MADDPCSFTKELFLLKAPKKSPLVLRMIVLVFVMVCGVYICTICLKQISTRTNTGLFTVQTIEKPCPEPNVEQSEAPYLHYPNPTSYSRAECACNPVRYFAILSMQRSGSGWFETLLNNHTNISSNGEIFSVKVRRSNMSTIGETLDRIYNLDWLSSASKNECTAAVGLKWMLNQGVMQHHEEIVEYFKQRGVSAIFLFRRNLLRRMISVLANSYDRDAKPLNGTHKSHVHSPKEAEILAKYKPIINATLLIANLRQVEETTTKALEYFKSTRHILIYYEDVLKNRTKLIDVQDFLKVPRKDLKSRQVKIHKGPLSNQIENWGDIQKTLKGTPYESFLHADYRRR</sequence>
<protein>
    <submittedName>
        <fullName evidence="3">Uncharacterized protein LOC107411223</fullName>
    </submittedName>
</protein>